<keyword evidence="1" id="KW-0812">Transmembrane</keyword>
<reference evidence="2 3" key="1">
    <citation type="journal article" date="2022" name="bioRxiv">
        <title>Genomics of Preaxostyla Flagellates Illuminates Evolutionary Transitions and the Path Towards Mitochondrial Loss.</title>
        <authorList>
            <person name="Novak L.V.F."/>
            <person name="Treitli S.C."/>
            <person name="Pyrih J."/>
            <person name="Halakuc P."/>
            <person name="Pipaliya S.V."/>
            <person name="Vacek V."/>
            <person name="Brzon O."/>
            <person name="Soukal P."/>
            <person name="Eme L."/>
            <person name="Dacks J.B."/>
            <person name="Karnkowska A."/>
            <person name="Elias M."/>
            <person name="Hampl V."/>
        </authorList>
    </citation>
    <scope>NUCLEOTIDE SEQUENCE [LARGE SCALE GENOMIC DNA]</scope>
    <source>
        <strain evidence="2">NAU3</strain>
        <tissue evidence="2">Gut</tissue>
    </source>
</reference>
<accession>A0ABQ9Y2G8</accession>
<name>A0ABQ9Y2G8_9EUKA</name>
<keyword evidence="1" id="KW-1133">Transmembrane helix</keyword>
<evidence type="ECO:0000256" key="1">
    <source>
        <dbReference type="SAM" id="Phobius"/>
    </source>
</evidence>
<organism evidence="2 3">
    <name type="scientific">Blattamonas nauphoetae</name>
    <dbReference type="NCBI Taxonomy" id="2049346"/>
    <lineage>
        <taxon>Eukaryota</taxon>
        <taxon>Metamonada</taxon>
        <taxon>Preaxostyla</taxon>
        <taxon>Oxymonadida</taxon>
        <taxon>Blattamonas</taxon>
    </lineage>
</organism>
<sequence>MNYSQSLELTLIILSVSDTTSEIRESVGDAKKLKYGHSYEIVGMSNSDIVVSIPSSLTFFVPTPSHFESISVSPNTLGTTIVVSFSGSNLAGSYAVTLNSSFSFVVTATSATRTTSSEILLGWSDGLPFNTSFSPSSITSTSSPTSPISVNPDISFDTPPKPTELTLFVNSLSTDSTRFCGEKSRPCSSFDAAWVIVKGIDVKRATLSIIDAASLNAPITISEKMIVLFSNGGNKEPTLRITSSASMGDRKGMVVVRDATLDIDDVDVVIESTVSSFVFLSAIDSTILVKDGSFSGHPSANSPITNDDEKKEKDVCCWLSGILQIENSSTKLSFSVLSNLSQGAINMNGGSLTIEGGIFHDNIPAISSFPTRRNIHCSENGSIEVGSLNGGDGMETPSAWISVNDCSLTAKDAISHSPFFIPTLSTNSSSNLDKKAKSFSVVIRGSTLIPCGLSLEVFEVNKNESEGEQKELELNLNTTSSFSETEIALSIALSSLSSLSQSLEWRGRLRFGKNLGSSESFLIQKSSSDRLSQSFQENMKWWLPVAIVAGLGLLGLIVIVLLCCRRRKEKEQKSQTSTAEELVYQDDIEKMDVVEDHDTLRGSIVASSAENVKDGSLSRVKRTDLIGENNQSEAMPPVEEKILDVIVCEDKIVAKADVVRMQGLKKAN</sequence>
<evidence type="ECO:0000313" key="2">
    <source>
        <dbReference type="EMBL" id="KAK2957905.1"/>
    </source>
</evidence>
<proteinExistence type="predicted"/>
<gene>
    <name evidence="2" type="ORF">BLNAU_7081</name>
</gene>
<dbReference type="Proteomes" id="UP001281761">
    <property type="component" value="Unassembled WGS sequence"/>
</dbReference>
<dbReference type="EMBL" id="JARBJD010000042">
    <property type="protein sequence ID" value="KAK2957905.1"/>
    <property type="molecule type" value="Genomic_DNA"/>
</dbReference>
<feature type="transmembrane region" description="Helical" evidence="1">
    <location>
        <begin position="541"/>
        <end position="564"/>
    </location>
</feature>
<evidence type="ECO:0000313" key="3">
    <source>
        <dbReference type="Proteomes" id="UP001281761"/>
    </source>
</evidence>
<keyword evidence="3" id="KW-1185">Reference proteome</keyword>
<protein>
    <submittedName>
        <fullName evidence="2">Uncharacterized protein</fullName>
    </submittedName>
</protein>
<keyword evidence="1" id="KW-0472">Membrane</keyword>
<comment type="caution">
    <text evidence="2">The sequence shown here is derived from an EMBL/GenBank/DDBJ whole genome shotgun (WGS) entry which is preliminary data.</text>
</comment>